<dbReference type="InterPro" id="IPR045944">
    <property type="entry name" value="DUF6364"/>
</dbReference>
<evidence type="ECO:0000313" key="3">
    <source>
        <dbReference type="Proteomes" id="UP000763557"/>
    </source>
</evidence>
<organism evidence="2 3">
    <name type="scientific">Kibdelosporangium persicum</name>
    <dbReference type="NCBI Taxonomy" id="2698649"/>
    <lineage>
        <taxon>Bacteria</taxon>
        <taxon>Bacillati</taxon>
        <taxon>Actinomycetota</taxon>
        <taxon>Actinomycetes</taxon>
        <taxon>Pseudonocardiales</taxon>
        <taxon>Pseudonocardiaceae</taxon>
        <taxon>Kibdelosporangium</taxon>
    </lineage>
</organism>
<comment type="caution">
    <text evidence="2">The sequence shown here is derived from an EMBL/GenBank/DDBJ whole genome shotgun (WGS) entry which is preliminary data.</text>
</comment>
<name>A0ABX2F8P4_9PSEU</name>
<sequence>MKRNITVQLDEEVIDRAKVLAAKRGTSVSALLSQQVIKMAEEAARYEAAKQRALAMMDEISSRRRPGEGEKLTWTREEINDRWAQRKEAEGTTE</sequence>
<dbReference type="RefSeq" id="WP_173136019.1">
    <property type="nucleotide sequence ID" value="NZ_CBCSGW010000044.1"/>
</dbReference>
<protein>
    <submittedName>
        <fullName evidence="2">CopG family transcriptional regulator</fullName>
    </submittedName>
</protein>
<reference evidence="2 3" key="1">
    <citation type="submission" date="2020-01" db="EMBL/GenBank/DDBJ databases">
        <title>Kibdelosporangium persica a novel Actinomycetes from a hot desert in Iran.</title>
        <authorList>
            <person name="Safaei N."/>
            <person name="Zaburannyi N."/>
            <person name="Mueller R."/>
            <person name="Wink J."/>
        </authorList>
    </citation>
    <scope>NUCLEOTIDE SEQUENCE [LARGE SCALE GENOMIC DNA]</scope>
    <source>
        <strain evidence="2 3">4NS15</strain>
    </source>
</reference>
<keyword evidence="3" id="KW-1185">Reference proteome</keyword>
<proteinExistence type="predicted"/>
<feature type="region of interest" description="Disordered" evidence="1">
    <location>
        <begin position="60"/>
        <end position="94"/>
    </location>
</feature>
<accession>A0ABX2F8P4</accession>
<evidence type="ECO:0000256" key="1">
    <source>
        <dbReference type="SAM" id="MobiDB-lite"/>
    </source>
</evidence>
<evidence type="ECO:0000313" key="2">
    <source>
        <dbReference type="EMBL" id="NRN67716.1"/>
    </source>
</evidence>
<dbReference type="Pfam" id="PF19891">
    <property type="entry name" value="DUF6364"/>
    <property type="match status" value="1"/>
</dbReference>
<dbReference type="EMBL" id="JAAATY010000016">
    <property type="protein sequence ID" value="NRN67716.1"/>
    <property type="molecule type" value="Genomic_DNA"/>
</dbReference>
<dbReference type="Proteomes" id="UP000763557">
    <property type="component" value="Unassembled WGS sequence"/>
</dbReference>
<gene>
    <name evidence="2" type="ORF">GC106_49560</name>
</gene>